<dbReference type="RefSeq" id="XP_070904265.1">
    <property type="nucleotide sequence ID" value="XM_071044245.1"/>
</dbReference>
<evidence type="ECO:0000313" key="1">
    <source>
        <dbReference type="EMBL" id="KAL2859331.1"/>
    </source>
</evidence>
<keyword evidence="2" id="KW-1185">Reference proteome</keyword>
<protein>
    <submittedName>
        <fullName evidence="1">Uncharacterized protein</fullName>
    </submittedName>
</protein>
<accession>A0ABR4L4K8</accession>
<organism evidence="1 2">
    <name type="scientific">Aspergillus pseudodeflectus</name>
    <dbReference type="NCBI Taxonomy" id="176178"/>
    <lineage>
        <taxon>Eukaryota</taxon>
        <taxon>Fungi</taxon>
        <taxon>Dikarya</taxon>
        <taxon>Ascomycota</taxon>
        <taxon>Pezizomycotina</taxon>
        <taxon>Eurotiomycetes</taxon>
        <taxon>Eurotiomycetidae</taxon>
        <taxon>Eurotiales</taxon>
        <taxon>Aspergillaceae</taxon>
        <taxon>Aspergillus</taxon>
        <taxon>Aspergillus subgen. Nidulantes</taxon>
    </lineage>
</organism>
<gene>
    <name evidence="1" type="ORF">BJX68DRAFT_261769</name>
</gene>
<proteinExistence type="predicted"/>
<dbReference type="Proteomes" id="UP001610444">
    <property type="component" value="Unassembled WGS sequence"/>
</dbReference>
<name>A0ABR4L4K8_9EURO</name>
<evidence type="ECO:0000313" key="2">
    <source>
        <dbReference type="Proteomes" id="UP001610444"/>
    </source>
</evidence>
<dbReference type="EMBL" id="JBFXLR010000003">
    <property type="protein sequence ID" value="KAL2859331.1"/>
    <property type="molecule type" value="Genomic_DNA"/>
</dbReference>
<dbReference type="GeneID" id="98159409"/>
<reference evidence="1 2" key="1">
    <citation type="submission" date="2024-07" db="EMBL/GenBank/DDBJ databases">
        <title>Section-level genome sequencing and comparative genomics of Aspergillus sections Usti and Cavernicolus.</title>
        <authorList>
            <consortium name="Lawrence Berkeley National Laboratory"/>
            <person name="Nybo J.L."/>
            <person name="Vesth T.C."/>
            <person name="Theobald S."/>
            <person name="Frisvad J.C."/>
            <person name="Larsen T.O."/>
            <person name="Kjaerboelling I."/>
            <person name="Rothschild-Mancinelli K."/>
            <person name="Lyhne E.K."/>
            <person name="Kogle M.E."/>
            <person name="Barry K."/>
            <person name="Clum A."/>
            <person name="Na H."/>
            <person name="Ledsgaard L."/>
            <person name="Lin J."/>
            <person name="Lipzen A."/>
            <person name="Kuo A."/>
            <person name="Riley R."/>
            <person name="Mondo S."/>
            <person name="LaButti K."/>
            <person name="Haridas S."/>
            <person name="Pangalinan J."/>
            <person name="Salamov A.A."/>
            <person name="Simmons B.A."/>
            <person name="Magnuson J.K."/>
            <person name="Chen J."/>
            <person name="Drula E."/>
            <person name="Henrissat B."/>
            <person name="Wiebenga A."/>
            <person name="Lubbers R.J."/>
            <person name="Gomes A.C."/>
            <person name="Macurrencykelacurrency M.R."/>
            <person name="Stajich J."/>
            <person name="Grigoriev I.V."/>
            <person name="Mortensen U.H."/>
            <person name="De vries R.P."/>
            <person name="Baker S.E."/>
            <person name="Andersen M.R."/>
        </authorList>
    </citation>
    <scope>NUCLEOTIDE SEQUENCE [LARGE SCALE GENOMIC DNA]</scope>
    <source>
        <strain evidence="1 2">CBS 756.74</strain>
    </source>
</reference>
<comment type="caution">
    <text evidence="1">The sequence shown here is derived from an EMBL/GenBank/DDBJ whole genome shotgun (WGS) entry which is preliminary data.</text>
</comment>
<sequence length="103" mass="11619">MILTKKLLRRLGVDNGVNPEFSNSLWVQLILADQSSHNVQLKAVQTAFDPLETTGQEDYEQHKDIEMTRQAGDQVLEGRGYDNPISLYSKAINLDSANATTRW</sequence>